<dbReference type="Gene3D" id="1.10.10.10">
    <property type="entry name" value="Winged helix-like DNA-binding domain superfamily/Winged helix DNA-binding domain"/>
    <property type="match status" value="1"/>
</dbReference>
<dbReference type="PROSITE" id="PS51755">
    <property type="entry name" value="OMPR_PHOB"/>
    <property type="match status" value="1"/>
</dbReference>
<evidence type="ECO:0000313" key="6">
    <source>
        <dbReference type="Proteomes" id="UP001499988"/>
    </source>
</evidence>
<dbReference type="InterPro" id="IPR036388">
    <property type="entry name" value="WH-like_DNA-bd_sf"/>
</dbReference>
<evidence type="ECO:0000256" key="1">
    <source>
        <dbReference type="ARBA" id="ARBA00023125"/>
    </source>
</evidence>
<keyword evidence="6" id="KW-1185">Reference proteome</keyword>
<accession>A0ABP9EVF4</accession>
<dbReference type="InterPro" id="IPR001867">
    <property type="entry name" value="OmpR/PhoB-type_DNA-bd"/>
</dbReference>
<feature type="transmembrane region" description="Helical" evidence="3">
    <location>
        <begin position="125"/>
        <end position="143"/>
    </location>
</feature>
<organism evidence="5 6">
    <name type="scientific">Ferrimonas pelagia</name>
    <dbReference type="NCBI Taxonomy" id="1177826"/>
    <lineage>
        <taxon>Bacteria</taxon>
        <taxon>Pseudomonadati</taxon>
        <taxon>Pseudomonadota</taxon>
        <taxon>Gammaproteobacteria</taxon>
        <taxon>Alteromonadales</taxon>
        <taxon>Ferrimonadaceae</taxon>
        <taxon>Ferrimonas</taxon>
    </lineage>
</organism>
<dbReference type="SMART" id="SM00862">
    <property type="entry name" value="Trans_reg_C"/>
    <property type="match status" value="1"/>
</dbReference>
<keyword evidence="1 2" id="KW-0238">DNA-binding</keyword>
<gene>
    <name evidence="5" type="ORF">GCM10023333_19440</name>
</gene>
<comment type="caution">
    <text evidence="5">The sequence shown here is derived from an EMBL/GenBank/DDBJ whole genome shotgun (WGS) entry which is preliminary data.</text>
</comment>
<evidence type="ECO:0000256" key="2">
    <source>
        <dbReference type="PROSITE-ProRule" id="PRU01091"/>
    </source>
</evidence>
<reference evidence="6" key="1">
    <citation type="journal article" date="2019" name="Int. J. Syst. Evol. Microbiol.">
        <title>The Global Catalogue of Microorganisms (GCM) 10K type strain sequencing project: providing services to taxonomists for standard genome sequencing and annotation.</title>
        <authorList>
            <consortium name="The Broad Institute Genomics Platform"/>
            <consortium name="The Broad Institute Genome Sequencing Center for Infectious Disease"/>
            <person name="Wu L."/>
            <person name="Ma J."/>
        </authorList>
    </citation>
    <scope>NUCLEOTIDE SEQUENCE [LARGE SCALE GENOMIC DNA]</scope>
    <source>
        <strain evidence="6">JCM 18401</strain>
    </source>
</reference>
<keyword evidence="3" id="KW-1133">Transmembrane helix</keyword>
<feature type="DNA-binding region" description="OmpR/PhoB-type" evidence="2">
    <location>
        <begin position="1"/>
        <end position="96"/>
    </location>
</feature>
<dbReference type="EMBL" id="BAABJZ010000063">
    <property type="protein sequence ID" value="GAA4886183.1"/>
    <property type="molecule type" value="Genomic_DNA"/>
</dbReference>
<evidence type="ECO:0000256" key="3">
    <source>
        <dbReference type="SAM" id="Phobius"/>
    </source>
</evidence>
<dbReference type="Pfam" id="PF00486">
    <property type="entry name" value="Trans_reg_C"/>
    <property type="match status" value="1"/>
</dbReference>
<proteinExistence type="predicted"/>
<dbReference type="RefSeq" id="WP_345335180.1">
    <property type="nucleotide sequence ID" value="NZ_BAABJZ010000063.1"/>
</dbReference>
<evidence type="ECO:0000259" key="4">
    <source>
        <dbReference type="PROSITE" id="PS51755"/>
    </source>
</evidence>
<evidence type="ECO:0000313" key="5">
    <source>
        <dbReference type="EMBL" id="GAA4886183.1"/>
    </source>
</evidence>
<keyword evidence="3" id="KW-0812">Transmembrane</keyword>
<dbReference type="SUPFAM" id="SSF46894">
    <property type="entry name" value="C-terminal effector domain of the bipartite response regulators"/>
    <property type="match status" value="1"/>
</dbReference>
<keyword evidence="3" id="KW-0472">Membrane</keyword>
<dbReference type="Proteomes" id="UP001499988">
    <property type="component" value="Unassembled WGS sequence"/>
</dbReference>
<protein>
    <submittedName>
        <fullName evidence="5">Helix-turn-helix domain-containing protein</fullName>
    </submittedName>
</protein>
<dbReference type="InterPro" id="IPR016032">
    <property type="entry name" value="Sig_transdc_resp-reg_C-effctor"/>
</dbReference>
<sequence length="257" mass="28537">MVQIGQCRYLTQQKRLLNSQGESWELPRAEAQVLTCLLDHPNKPVDKKTLRCGSFDHPQFSESAVVRAVFQLRNFLQDDDHTLIETVKGVGYCLMQTPQPAQTAPATEPVAPPAKRRWPLAGKRTIFGLALIVTVLAALWLWVKPGPFEPHPAALKQINHSLPSGEVVELLWHSPASGHLRQDHLSEQIQAAADACSEFPWQQIYLSVAADQQGLAVTLAGRVQGQLRSRNLKISDTRSQADFNPSQWLNDGGLCDQ</sequence>
<name>A0ABP9EVF4_9GAMM</name>
<feature type="domain" description="OmpR/PhoB-type" evidence="4">
    <location>
        <begin position="1"/>
        <end position="96"/>
    </location>
</feature>